<gene>
    <name evidence="1" type="ORF">T02_13955</name>
</gene>
<organism evidence="1 2">
    <name type="scientific">Trichinella nativa</name>
    <dbReference type="NCBI Taxonomy" id="6335"/>
    <lineage>
        <taxon>Eukaryota</taxon>
        <taxon>Metazoa</taxon>
        <taxon>Ecdysozoa</taxon>
        <taxon>Nematoda</taxon>
        <taxon>Enoplea</taxon>
        <taxon>Dorylaimia</taxon>
        <taxon>Trichinellida</taxon>
        <taxon>Trichinellidae</taxon>
        <taxon>Trichinella</taxon>
    </lineage>
</organism>
<name>A0A0V1KIX7_9BILA</name>
<protein>
    <submittedName>
        <fullName evidence="1">Uncharacterized protein</fullName>
    </submittedName>
</protein>
<keyword evidence="2" id="KW-1185">Reference proteome</keyword>
<proteinExistence type="predicted"/>
<evidence type="ECO:0000313" key="1">
    <source>
        <dbReference type="EMBL" id="KRZ47206.1"/>
    </source>
</evidence>
<sequence>MEYGTGFVAIKLKNLENEIQTLYDLEYGEKE</sequence>
<dbReference type="EMBL" id="JYDW01001176">
    <property type="protein sequence ID" value="KRZ47206.1"/>
    <property type="molecule type" value="Genomic_DNA"/>
</dbReference>
<dbReference type="Proteomes" id="UP000054721">
    <property type="component" value="Unassembled WGS sequence"/>
</dbReference>
<dbReference type="AlphaFoldDB" id="A0A0V1KIX7"/>
<comment type="caution">
    <text evidence="1">The sequence shown here is derived from an EMBL/GenBank/DDBJ whole genome shotgun (WGS) entry which is preliminary data.</text>
</comment>
<evidence type="ECO:0000313" key="2">
    <source>
        <dbReference type="Proteomes" id="UP000054721"/>
    </source>
</evidence>
<reference evidence="1 2" key="1">
    <citation type="submission" date="2015-05" db="EMBL/GenBank/DDBJ databases">
        <title>Evolution of Trichinella species and genotypes.</title>
        <authorList>
            <person name="Korhonen P.K."/>
            <person name="Edoardo P."/>
            <person name="Giuseppe L.R."/>
            <person name="Gasser R.B."/>
        </authorList>
    </citation>
    <scope>NUCLEOTIDE SEQUENCE [LARGE SCALE GENOMIC DNA]</scope>
    <source>
        <strain evidence="1">ISS10</strain>
    </source>
</reference>
<accession>A0A0V1KIX7</accession>